<evidence type="ECO:0000313" key="7">
    <source>
        <dbReference type="EMBL" id="CAD7811713.1"/>
    </source>
</evidence>
<evidence type="ECO:0000256" key="4">
    <source>
        <dbReference type="ARBA" id="ARBA00023136"/>
    </source>
</evidence>
<evidence type="ECO:0000313" key="8">
    <source>
        <dbReference type="Proteomes" id="UP000662618"/>
    </source>
</evidence>
<comment type="subcellular location">
    <subcellularLocation>
        <location evidence="1">Cell outer membrane</location>
    </subcellularLocation>
</comment>
<dbReference type="Pfam" id="PF07980">
    <property type="entry name" value="SusD_RagB"/>
    <property type="match status" value="1"/>
</dbReference>
<dbReference type="InterPro" id="IPR011990">
    <property type="entry name" value="TPR-like_helical_dom_sf"/>
</dbReference>
<dbReference type="AlphaFoldDB" id="A0A9N8MH42"/>
<dbReference type="RefSeq" id="WP_162088674.1">
    <property type="nucleotide sequence ID" value="NZ_CAJIMS010000001.1"/>
</dbReference>
<feature type="domain" description="RagB/SusD" evidence="6">
    <location>
        <begin position="18"/>
        <end position="121"/>
    </location>
</feature>
<dbReference type="EMBL" id="CAJIMS010000001">
    <property type="protein sequence ID" value="CAD7811713.1"/>
    <property type="molecule type" value="Genomic_DNA"/>
</dbReference>
<comment type="similarity">
    <text evidence="2">Belongs to the SusD family.</text>
</comment>
<keyword evidence="4" id="KW-0472">Membrane</keyword>
<dbReference type="Gene3D" id="1.25.40.390">
    <property type="match status" value="1"/>
</dbReference>
<evidence type="ECO:0000256" key="3">
    <source>
        <dbReference type="ARBA" id="ARBA00022729"/>
    </source>
</evidence>
<evidence type="ECO:0000259" key="6">
    <source>
        <dbReference type="Pfam" id="PF07980"/>
    </source>
</evidence>
<dbReference type="Proteomes" id="UP000662618">
    <property type="component" value="Unassembled WGS sequence"/>
</dbReference>
<evidence type="ECO:0000256" key="2">
    <source>
        <dbReference type="ARBA" id="ARBA00006275"/>
    </source>
</evidence>
<keyword evidence="3" id="KW-0732">Signal</keyword>
<gene>
    <name evidence="7" type="ORF">CHRY9390_02403</name>
</gene>
<dbReference type="SUPFAM" id="SSF48452">
    <property type="entry name" value="TPR-like"/>
    <property type="match status" value="1"/>
</dbReference>
<protein>
    <recommendedName>
        <fullName evidence="6">RagB/SusD domain-containing protein</fullName>
    </recommendedName>
</protein>
<evidence type="ECO:0000256" key="1">
    <source>
        <dbReference type="ARBA" id="ARBA00004442"/>
    </source>
</evidence>
<dbReference type="InterPro" id="IPR012944">
    <property type="entry name" value="SusD_RagB_dom"/>
</dbReference>
<proteinExistence type="inferred from homology"/>
<reference evidence="7" key="1">
    <citation type="submission" date="2020-12" db="EMBL/GenBank/DDBJ databases">
        <authorList>
            <person name="Rodrigo-Torres L."/>
            <person name="Arahal R. D."/>
            <person name="Lucena T."/>
        </authorList>
    </citation>
    <scope>NUCLEOTIDE SEQUENCE</scope>
    <source>
        <strain evidence="7">CECT 9390</strain>
    </source>
</reference>
<accession>A0A9N8MH42</accession>
<name>A0A9N8MH42_9FLAO</name>
<evidence type="ECO:0000256" key="5">
    <source>
        <dbReference type="ARBA" id="ARBA00023237"/>
    </source>
</evidence>
<dbReference type="GO" id="GO:0009279">
    <property type="term" value="C:cell outer membrane"/>
    <property type="evidence" value="ECO:0007669"/>
    <property type="project" value="UniProtKB-SubCell"/>
</dbReference>
<comment type="caution">
    <text evidence="7">The sequence shown here is derived from an EMBL/GenBank/DDBJ whole genome shotgun (WGS) entry which is preliminary data.</text>
</comment>
<sequence length="138" mass="15668">MKFREKGIVLTNRYDWPINFPIIRYADVLLMYAEVLNNQGSTSTAVPYLNRIRQRAGLAPVSTSISAGDFTTALRKERRVEFAGEGVYWHDLVRWNTGVTVINQAAAALNYNYTISTNDYLYQVPLSQIQVAGYDQNP</sequence>
<organism evidence="7 8">
    <name type="scientific">Chryseobacterium aquaeductus</name>
    <dbReference type="NCBI Taxonomy" id="2675056"/>
    <lineage>
        <taxon>Bacteria</taxon>
        <taxon>Pseudomonadati</taxon>
        <taxon>Bacteroidota</taxon>
        <taxon>Flavobacteriia</taxon>
        <taxon>Flavobacteriales</taxon>
        <taxon>Weeksellaceae</taxon>
        <taxon>Chryseobacterium group</taxon>
        <taxon>Chryseobacterium</taxon>
    </lineage>
</organism>
<keyword evidence="5" id="KW-0998">Cell outer membrane</keyword>
<keyword evidence="8" id="KW-1185">Reference proteome</keyword>